<sequence length="337" mass="38946">MIREIYIVDGGSYSGGGEAMFQLGCDLIERGYGVSVIDMRKENQKLPAKFEKYMKQGLRYCNPTDVVDASSSVIISPESGTEYLFRYKQARKMIYWLSYEFYDGKFFWNSANTFFGGLKESFWSNCRRLLHFLRNIVKYGHIRFPVRKAVNLSGSHFTSNMLKKHGISSVPLVHSIGVDFLNAGMYDSIADRENIVLYNPAKPSRLTKKLVKRNEFTYIPIQSLSVNQMLELFRKSKVYIDFGNFPGPERLPKETVYNGVNVLVWTLHAAATDDVLIPSKYKLSTHVSVRVAEETIADMLDHYSEQNKDFDEFRTMVQGMEKRYYEQLDQICANYLQ</sequence>
<organism evidence="1 2">
    <name type="scientific">Bifidobacterium animalis subsp. lactis</name>
    <name type="common">Bifidobacterium lactis</name>
    <dbReference type="NCBI Taxonomy" id="302911"/>
    <lineage>
        <taxon>Bacteria</taxon>
        <taxon>Bacillati</taxon>
        <taxon>Actinomycetota</taxon>
        <taxon>Actinomycetes</taxon>
        <taxon>Bifidobacteriales</taxon>
        <taxon>Bifidobacteriaceae</taxon>
        <taxon>Bifidobacterium</taxon>
    </lineage>
</organism>
<evidence type="ECO:0000313" key="2">
    <source>
        <dbReference type="Proteomes" id="UP000293613"/>
    </source>
</evidence>
<dbReference type="EMBL" id="RSCO01000031">
    <property type="protein sequence ID" value="RYM93651.1"/>
    <property type="molecule type" value="Genomic_DNA"/>
</dbReference>
<dbReference type="Proteomes" id="UP000293613">
    <property type="component" value="Unassembled WGS sequence"/>
</dbReference>
<evidence type="ECO:0000313" key="1">
    <source>
        <dbReference type="EMBL" id="RYM93651.1"/>
    </source>
</evidence>
<gene>
    <name evidence="1" type="ORF">PG2011B_1386</name>
</gene>
<dbReference type="RefSeq" id="WP_130077662.1">
    <property type="nucleotide sequence ID" value="NZ_RSCO01000031.1"/>
</dbReference>
<comment type="caution">
    <text evidence="1">The sequence shown here is derived from an EMBL/GenBank/DDBJ whole genome shotgun (WGS) entry which is preliminary data.</text>
</comment>
<reference evidence="1 2" key="1">
    <citation type="journal article" date="2019" name="Appl. Environ. Microbiol.">
        <title>Dissecting the evolutionary development of the Bifidobacterium animalis species through comparative genomics analyses.</title>
        <authorList>
            <person name="Lugli G.A."/>
            <person name="Mancino W."/>
            <person name="Milani C."/>
            <person name="Duranti S."/>
            <person name="Mancabelli L."/>
            <person name="Napoli S."/>
            <person name="Mangifesta M."/>
            <person name="Viappiani A."/>
            <person name="Anzalone R."/>
            <person name="Longhi G."/>
            <person name="van Sinderen D."/>
            <person name="Ventura M."/>
            <person name="Turroni F."/>
        </authorList>
    </citation>
    <scope>NUCLEOTIDE SEQUENCE [LARGE SCALE GENOMIC DNA]</scope>
    <source>
        <strain evidence="1 2">2011B</strain>
    </source>
</reference>
<proteinExistence type="predicted"/>
<name>A0A8B3RH83_BIFAN</name>
<dbReference type="AlphaFoldDB" id="A0A8B3RH83"/>
<protein>
    <submittedName>
        <fullName evidence="1">UDP-galactopyranose mutase</fullName>
    </submittedName>
</protein>
<accession>A0A8B3RH83</accession>